<organism evidence="2 3">
    <name type="scientific">Dryococelus australis</name>
    <dbReference type="NCBI Taxonomy" id="614101"/>
    <lineage>
        <taxon>Eukaryota</taxon>
        <taxon>Metazoa</taxon>
        <taxon>Ecdysozoa</taxon>
        <taxon>Arthropoda</taxon>
        <taxon>Hexapoda</taxon>
        <taxon>Insecta</taxon>
        <taxon>Pterygota</taxon>
        <taxon>Neoptera</taxon>
        <taxon>Polyneoptera</taxon>
        <taxon>Phasmatodea</taxon>
        <taxon>Verophasmatodea</taxon>
        <taxon>Anareolatae</taxon>
        <taxon>Phasmatidae</taxon>
        <taxon>Eurycanthinae</taxon>
        <taxon>Dryococelus</taxon>
    </lineage>
</organism>
<keyword evidence="1" id="KW-0812">Transmembrane</keyword>
<evidence type="ECO:0000313" key="3">
    <source>
        <dbReference type="Proteomes" id="UP001159363"/>
    </source>
</evidence>
<gene>
    <name evidence="2" type="ORF">PR048_023076</name>
</gene>
<proteinExistence type="predicted"/>
<evidence type="ECO:0000256" key="1">
    <source>
        <dbReference type="SAM" id="Phobius"/>
    </source>
</evidence>
<evidence type="ECO:0000313" key="2">
    <source>
        <dbReference type="EMBL" id="KAJ8875181.1"/>
    </source>
</evidence>
<accession>A0ABQ9GT49</accession>
<keyword evidence="1" id="KW-0472">Membrane</keyword>
<feature type="transmembrane region" description="Helical" evidence="1">
    <location>
        <begin position="80"/>
        <end position="101"/>
    </location>
</feature>
<keyword evidence="1" id="KW-1133">Transmembrane helix</keyword>
<keyword evidence="3" id="KW-1185">Reference proteome</keyword>
<dbReference type="Proteomes" id="UP001159363">
    <property type="component" value="Chromosome 8"/>
</dbReference>
<sequence length="108" mass="11598">MRGTWIAGGGDVVVGQEYTDADKGLDDGVEGEVFGFNLVRGAHHKQARSLGSEWPDQELRRRGYKDCAARRGTPVSDKRALLVSWASSPLAVFGGAIVSVARPLCGHF</sequence>
<protein>
    <submittedName>
        <fullName evidence="2">Uncharacterized protein</fullName>
    </submittedName>
</protein>
<name>A0ABQ9GT49_9NEOP</name>
<dbReference type="EMBL" id="JARBHB010000009">
    <property type="protein sequence ID" value="KAJ8875181.1"/>
    <property type="molecule type" value="Genomic_DNA"/>
</dbReference>
<comment type="caution">
    <text evidence="2">The sequence shown here is derived from an EMBL/GenBank/DDBJ whole genome shotgun (WGS) entry which is preliminary data.</text>
</comment>
<reference evidence="2 3" key="1">
    <citation type="submission" date="2023-02" db="EMBL/GenBank/DDBJ databases">
        <title>LHISI_Scaffold_Assembly.</title>
        <authorList>
            <person name="Stuart O.P."/>
            <person name="Cleave R."/>
            <person name="Magrath M.J.L."/>
            <person name="Mikheyev A.S."/>
        </authorList>
    </citation>
    <scope>NUCLEOTIDE SEQUENCE [LARGE SCALE GENOMIC DNA]</scope>
    <source>
        <strain evidence="2">Daus_M_001</strain>
        <tissue evidence="2">Leg muscle</tissue>
    </source>
</reference>